<reference evidence="2 3" key="1">
    <citation type="journal article" date="2018" name="Arch. Microbiol.">
        <title>New insights into the metabolic potential of the phototrophic purple bacterium Rhodopila globiformis DSM 161(T) from its draft genome sequence and evidence for a vanadium-dependent nitrogenase.</title>
        <authorList>
            <person name="Imhoff J.F."/>
            <person name="Rahn T."/>
            <person name="Kunzel S."/>
            <person name="Neulinger S.C."/>
        </authorList>
    </citation>
    <scope>NUCLEOTIDE SEQUENCE [LARGE SCALE GENOMIC DNA]</scope>
    <source>
        <strain evidence="2 3">DSM 161</strain>
    </source>
</reference>
<dbReference type="OrthoDB" id="9787760at2"/>
<dbReference type="Gene3D" id="1.25.40.10">
    <property type="entry name" value="Tetratricopeptide repeat domain"/>
    <property type="match status" value="1"/>
</dbReference>
<feature type="domain" description="CHAT" evidence="1">
    <location>
        <begin position="652"/>
        <end position="968"/>
    </location>
</feature>
<name>A0A2S6NCI5_RHOGL</name>
<proteinExistence type="predicted"/>
<keyword evidence="3" id="KW-1185">Reference proteome</keyword>
<dbReference type="SUPFAM" id="SSF48452">
    <property type="entry name" value="TPR-like"/>
    <property type="match status" value="1"/>
</dbReference>
<accession>A0A2S6NCI5</accession>
<dbReference type="Proteomes" id="UP000239724">
    <property type="component" value="Unassembled WGS sequence"/>
</dbReference>
<evidence type="ECO:0000313" key="3">
    <source>
        <dbReference type="Proteomes" id="UP000239724"/>
    </source>
</evidence>
<dbReference type="AlphaFoldDB" id="A0A2S6NCI5"/>
<evidence type="ECO:0000313" key="2">
    <source>
        <dbReference type="EMBL" id="PPQ32314.1"/>
    </source>
</evidence>
<evidence type="ECO:0000259" key="1">
    <source>
        <dbReference type="Pfam" id="PF12770"/>
    </source>
</evidence>
<dbReference type="EMBL" id="NHRY01000169">
    <property type="protein sequence ID" value="PPQ32314.1"/>
    <property type="molecule type" value="Genomic_DNA"/>
</dbReference>
<dbReference type="InterPro" id="IPR011990">
    <property type="entry name" value="TPR-like_helical_dom_sf"/>
</dbReference>
<sequence>MPPPGAYVGGTHGSQALDLGSNAAHESCSVQRGGTDAPIYCGTYLEPAGRVVMPDSATDPASFLADSGWRTVFDGRFQCGMPARTTLLGSPAATLSCTRRQGGWPQAVLAARVGGTLYVADGVKPVESILPQAIGVLSGRMPAVPAKAAGDTGLATERAAAQALDIQGAGAIAQVEQQLARGAQENRRGNHAAAEIAYRTAISIQERIVGPDNPALALQLAREALQISNEGRYAEADRLFVRAEQLAARPDQIDPAARPLIEHLMALNAVNRNKPAEALALLDKAERGFVAIVPPDALVPRSRSTGARSAVERMAQAAADSSLVADQESSDALNGLIETRRYRAIALSALGRTREAAAALAAARDLYAGRDPRLMARYYRTVGMTAEDAGRSLSELGLAVDTFARAQPASMPLAETQLLQAARYGGKGDYADALPACRDASRILQTLKAGVEPDLLMPCLHALSQEVATGGQTVLAEMFALSQLAQGSITSRQIALAARLTEGARDPKVAEAIRQYDAATDRLDALYRQRADMAAGKVNAAAVAALNQEISKAQDAQRDAGQARQAAAPGFAALVQDSVSAADVQKLLQPDEAVAVVVMGDDEGWTLLLRRNSISAVRIAGGAGRIDKLVRRFRASMELSPDNHPAPFDADAAYKLYAAVLQPVTAGLAGVSTLTVAPSGSLLSVPFGALLTAPARAGQALNQAPFLIRGMTVSHVPSAASFVNLRRDARTIRAPRPWFGMGDFRPPTARQAMATFPAGTCGASARELASLPPLPGARRELEVARQLLGASASDELLGPAFTAKPVLAKNLTDYRIVHFATHAILPGELRCQTEPAVLTSTAPDAPDASGAMLTASQIELLHLDADLVILAACNTGGENGDGAGESLSGLARAFFFAGARSLLVTHWEANDMTTTYLTALFLQALRAHPEAGPAAALAVAQRRMLDEATGGKAALAHPYYWAVEALIGGRGAAGGARMADRGNTRTGG</sequence>
<gene>
    <name evidence="2" type="ORF">CCS01_15790</name>
</gene>
<dbReference type="RefSeq" id="WP_104519795.1">
    <property type="nucleotide sequence ID" value="NZ_NHRY01000169.1"/>
</dbReference>
<dbReference type="Pfam" id="PF12770">
    <property type="entry name" value="CHAT"/>
    <property type="match status" value="1"/>
</dbReference>
<dbReference type="InterPro" id="IPR024983">
    <property type="entry name" value="CHAT_dom"/>
</dbReference>
<organism evidence="2 3">
    <name type="scientific">Rhodopila globiformis</name>
    <name type="common">Rhodopseudomonas globiformis</name>
    <dbReference type="NCBI Taxonomy" id="1071"/>
    <lineage>
        <taxon>Bacteria</taxon>
        <taxon>Pseudomonadati</taxon>
        <taxon>Pseudomonadota</taxon>
        <taxon>Alphaproteobacteria</taxon>
        <taxon>Acetobacterales</taxon>
        <taxon>Acetobacteraceae</taxon>
        <taxon>Rhodopila</taxon>
    </lineage>
</organism>
<protein>
    <recommendedName>
        <fullName evidence="1">CHAT domain-containing protein</fullName>
    </recommendedName>
</protein>
<comment type="caution">
    <text evidence="2">The sequence shown here is derived from an EMBL/GenBank/DDBJ whole genome shotgun (WGS) entry which is preliminary data.</text>
</comment>